<evidence type="ECO:0000256" key="1">
    <source>
        <dbReference type="ARBA" id="ARBA00004202"/>
    </source>
</evidence>
<keyword evidence="9" id="KW-1185">Reference proteome</keyword>
<keyword evidence="6" id="KW-0472">Membrane</keyword>
<dbReference type="Gene3D" id="3.40.50.300">
    <property type="entry name" value="P-loop containing nucleotide triphosphate hydrolases"/>
    <property type="match status" value="1"/>
</dbReference>
<dbReference type="AlphaFoldDB" id="A0A0R2DB91"/>
<dbReference type="InterPro" id="IPR003439">
    <property type="entry name" value="ABC_transporter-like_ATP-bd"/>
</dbReference>
<evidence type="ECO:0000313" key="9">
    <source>
        <dbReference type="Proteomes" id="UP000051638"/>
    </source>
</evidence>
<reference evidence="8 9" key="1">
    <citation type="journal article" date="2015" name="Genome Announc.">
        <title>Expanding the biotechnology potential of lactobacilli through comparative genomics of 213 strains and associated genera.</title>
        <authorList>
            <person name="Sun Z."/>
            <person name="Harris H.M."/>
            <person name="McCann A."/>
            <person name="Guo C."/>
            <person name="Argimon S."/>
            <person name="Zhang W."/>
            <person name="Yang X."/>
            <person name="Jeffery I.B."/>
            <person name="Cooney J.C."/>
            <person name="Kagawa T.F."/>
            <person name="Liu W."/>
            <person name="Song Y."/>
            <person name="Salvetti E."/>
            <person name="Wrobel A."/>
            <person name="Rasinkangas P."/>
            <person name="Parkhill J."/>
            <person name="Rea M.C."/>
            <person name="O'Sullivan O."/>
            <person name="Ritari J."/>
            <person name="Douillard F.P."/>
            <person name="Paul Ross R."/>
            <person name="Yang R."/>
            <person name="Briner A.E."/>
            <person name="Felis G.E."/>
            <person name="de Vos W.M."/>
            <person name="Barrangou R."/>
            <person name="Klaenhammer T.R."/>
            <person name="Caufield P.W."/>
            <person name="Cui Y."/>
            <person name="Zhang H."/>
            <person name="O'Toole P.W."/>
        </authorList>
    </citation>
    <scope>NUCLEOTIDE SEQUENCE [LARGE SCALE GENOMIC DNA]</scope>
    <source>
        <strain evidence="8 9">DSM 20253</strain>
    </source>
</reference>
<dbReference type="GO" id="GO:0005524">
    <property type="term" value="F:ATP binding"/>
    <property type="evidence" value="ECO:0007669"/>
    <property type="project" value="UniProtKB-KW"/>
</dbReference>
<keyword evidence="5" id="KW-0067">ATP-binding</keyword>
<dbReference type="STRING" id="1423796.FC24_GL001541"/>
<dbReference type="RefSeq" id="WP_057874094.1">
    <property type="nucleotide sequence ID" value="NZ_AYYI01000040.1"/>
</dbReference>
<dbReference type="EMBL" id="AYYI01000040">
    <property type="protein sequence ID" value="KRM97411.1"/>
    <property type="molecule type" value="Genomic_DNA"/>
</dbReference>
<evidence type="ECO:0000313" key="8">
    <source>
        <dbReference type="EMBL" id="KRM97411.1"/>
    </source>
</evidence>
<dbReference type="Proteomes" id="UP000051638">
    <property type="component" value="Unassembled WGS sequence"/>
</dbReference>
<dbReference type="PATRIC" id="fig|1423796.3.peg.1568"/>
<dbReference type="SMART" id="SM00382">
    <property type="entry name" value="AAA"/>
    <property type="match status" value="1"/>
</dbReference>
<gene>
    <name evidence="8" type="ORF">FC24_GL001541</name>
</gene>
<evidence type="ECO:0000256" key="4">
    <source>
        <dbReference type="ARBA" id="ARBA00022741"/>
    </source>
</evidence>
<keyword evidence="3" id="KW-1003">Cell membrane</keyword>
<evidence type="ECO:0000256" key="3">
    <source>
        <dbReference type="ARBA" id="ARBA00022475"/>
    </source>
</evidence>
<dbReference type="InterPro" id="IPR003593">
    <property type="entry name" value="AAA+_ATPase"/>
</dbReference>
<dbReference type="GO" id="GO:0016887">
    <property type="term" value="F:ATP hydrolysis activity"/>
    <property type="evidence" value="ECO:0007669"/>
    <property type="project" value="InterPro"/>
</dbReference>
<name>A0A0R2DB91_9LACO</name>
<keyword evidence="4" id="KW-0547">Nucleotide-binding</keyword>
<sequence>MNEPILQLKNIVVSAMAGQQVQPILKQLNLTIYAGDFISVLGTNGAGKTTLFNTITGDNQPTSGQILLRGRDIRRESVVQRAQYLSRVFQDPKMGTAPRMTVAENLLLAQQRGQKRGLKLRRLRQNYPRFRAMAAEIGNGLEHHLTTPAGALSGGQRQALSLLMATLTTPELLLLDEHTAALDPRTSSQLMAYTQKRIAQQQLTCLMITHHLADALKYGNRLLILDQGKIVADFTAVAKQQLTQAALYQYFKTTDR</sequence>
<evidence type="ECO:0000259" key="7">
    <source>
        <dbReference type="PROSITE" id="PS50893"/>
    </source>
</evidence>
<accession>A0A0R2DB91</accession>
<evidence type="ECO:0000256" key="6">
    <source>
        <dbReference type="ARBA" id="ARBA00023136"/>
    </source>
</evidence>
<dbReference type="GO" id="GO:0005886">
    <property type="term" value="C:plasma membrane"/>
    <property type="evidence" value="ECO:0007669"/>
    <property type="project" value="UniProtKB-SubCell"/>
</dbReference>
<evidence type="ECO:0000256" key="5">
    <source>
        <dbReference type="ARBA" id="ARBA00022840"/>
    </source>
</evidence>
<dbReference type="InterPro" id="IPR050166">
    <property type="entry name" value="ABC_transporter_ATP-bind"/>
</dbReference>
<comment type="subcellular location">
    <subcellularLocation>
        <location evidence="1">Cell membrane</location>
        <topology evidence="1">Peripheral membrane protein</topology>
    </subcellularLocation>
</comment>
<dbReference type="PANTHER" id="PTHR42788:SF7">
    <property type="entry name" value="NITRATE ABC TRANSPORTER ATP-BINDING PROTEIN"/>
    <property type="match status" value="1"/>
</dbReference>
<proteinExistence type="predicted"/>
<dbReference type="InterPro" id="IPR027417">
    <property type="entry name" value="P-loop_NTPase"/>
</dbReference>
<dbReference type="PROSITE" id="PS50893">
    <property type="entry name" value="ABC_TRANSPORTER_2"/>
    <property type="match status" value="1"/>
</dbReference>
<dbReference type="PANTHER" id="PTHR42788">
    <property type="entry name" value="TAURINE IMPORT ATP-BINDING PROTEIN-RELATED"/>
    <property type="match status" value="1"/>
</dbReference>
<protein>
    <submittedName>
        <fullName evidence="8">ABC-type uncharacterized transport system, ATPase component</fullName>
    </submittedName>
</protein>
<comment type="caution">
    <text evidence="8">The sequence shown here is derived from an EMBL/GenBank/DDBJ whole genome shotgun (WGS) entry which is preliminary data.</text>
</comment>
<dbReference type="PROSITE" id="PS00211">
    <property type="entry name" value="ABC_TRANSPORTER_1"/>
    <property type="match status" value="1"/>
</dbReference>
<dbReference type="InterPro" id="IPR017871">
    <property type="entry name" value="ABC_transporter-like_CS"/>
</dbReference>
<dbReference type="OrthoDB" id="9776369at2"/>
<dbReference type="SUPFAM" id="SSF52540">
    <property type="entry name" value="P-loop containing nucleoside triphosphate hydrolases"/>
    <property type="match status" value="1"/>
</dbReference>
<dbReference type="Pfam" id="PF00005">
    <property type="entry name" value="ABC_tran"/>
    <property type="match status" value="1"/>
</dbReference>
<organism evidence="8 9">
    <name type="scientific">Loigolactobacillus rennini DSM 20253</name>
    <dbReference type="NCBI Taxonomy" id="1423796"/>
    <lineage>
        <taxon>Bacteria</taxon>
        <taxon>Bacillati</taxon>
        <taxon>Bacillota</taxon>
        <taxon>Bacilli</taxon>
        <taxon>Lactobacillales</taxon>
        <taxon>Lactobacillaceae</taxon>
        <taxon>Loigolactobacillus</taxon>
    </lineage>
</organism>
<keyword evidence="2" id="KW-0813">Transport</keyword>
<feature type="domain" description="ABC transporter" evidence="7">
    <location>
        <begin position="6"/>
        <end position="252"/>
    </location>
</feature>
<evidence type="ECO:0000256" key="2">
    <source>
        <dbReference type="ARBA" id="ARBA00022448"/>
    </source>
</evidence>